<dbReference type="PANTHER" id="PTHR23272:SF161">
    <property type="entry name" value="ZINC FINGER BED DOMAIN-CONTAINING PROTEIN RICESLEEPER 1-LIKE"/>
    <property type="match status" value="1"/>
</dbReference>
<dbReference type="InterPro" id="IPR008906">
    <property type="entry name" value="HATC_C_dom"/>
</dbReference>
<evidence type="ECO:0000313" key="2">
    <source>
        <dbReference type="EMBL" id="MBW0568748.1"/>
    </source>
</evidence>
<feature type="domain" description="HAT C-terminal dimerisation" evidence="1">
    <location>
        <begin position="92"/>
        <end position="158"/>
    </location>
</feature>
<dbReference type="EMBL" id="AVOT02083191">
    <property type="protein sequence ID" value="MBW0568748.1"/>
    <property type="molecule type" value="Genomic_DNA"/>
</dbReference>
<protein>
    <recommendedName>
        <fullName evidence="1">HAT C-terminal dimerisation domain-containing protein</fullName>
    </recommendedName>
</protein>
<dbReference type="GO" id="GO:0046983">
    <property type="term" value="F:protein dimerization activity"/>
    <property type="evidence" value="ECO:0007669"/>
    <property type="project" value="InterPro"/>
</dbReference>
<dbReference type="InterPro" id="IPR012337">
    <property type="entry name" value="RNaseH-like_sf"/>
</dbReference>
<organism evidence="2 3">
    <name type="scientific">Austropuccinia psidii MF-1</name>
    <dbReference type="NCBI Taxonomy" id="1389203"/>
    <lineage>
        <taxon>Eukaryota</taxon>
        <taxon>Fungi</taxon>
        <taxon>Dikarya</taxon>
        <taxon>Basidiomycota</taxon>
        <taxon>Pucciniomycotina</taxon>
        <taxon>Pucciniomycetes</taxon>
        <taxon>Pucciniales</taxon>
        <taxon>Sphaerophragmiaceae</taxon>
        <taxon>Austropuccinia</taxon>
    </lineage>
</organism>
<dbReference type="Pfam" id="PF05699">
    <property type="entry name" value="Dimer_Tnp_hAT"/>
    <property type="match status" value="1"/>
</dbReference>
<dbReference type="Proteomes" id="UP000765509">
    <property type="component" value="Unassembled WGS sequence"/>
</dbReference>
<dbReference type="OrthoDB" id="2506934at2759"/>
<proteinExistence type="predicted"/>
<dbReference type="PANTHER" id="PTHR23272">
    <property type="entry name" value="BED FINGER-RELATED"/>
    <property type="match status" value="1"/>
</dbReference>
<reference evidence="2" key="1">
    <citation type="submission" date="2021-03" db="EMBL/GenBank/DDBJ databases">
        <title>Draft genome sequence of rust myrtle Austropuccinia psidii MF-1, a brazilian biotype.</title>
        <authorList>
            <person name="Quecine M.C."/>
            <person name="Pachon D.M.R."/>
            <person name="Bonatelli M.L."/>
            <person name="Correr F.H."/>
            <person name="Franceschini L.M."/>
            <person name="Leite T.F."/>
            <person name="Margarido G.R.A."/>
            <person name="Almeida C.A."/>
            <person name="Ferrarezi J.A."/>
            <person name="Labate C.A."/>
        </authorList>
    </citation>
    <scope>NUCLEOTIDE SEQUENCE</scope>
    <source>
        <strain evidence="2">MF-1</strain>
    </source>
</reference>
<gene>
    <name evidence="2" type="ORF">O181_108463</name>
</gene>
<evidence type="ECO:0000259" key="1">
    <source>
        <dbReference type="Pfam" id="PF05699"/>
    </source>
</evidence>
<keyword evidence="3" id="KW-1185">Reference proteome</keyword>
<accession>A0A9Q3JSV7</accession>
<name>A0A9Q3JSV7_9BASI</name>
<sequence length="163" mass="19501">MLTWFTQYDLLQEDETNSDEDPIKYKDEALKHLRELYAEYSSEYVINPSPNHQVSETPPINPKQLYPLEERMTKKTNEILWYFQTDSPPYSILILELWKNHETRFPILSKIARDCLEIPANSAPSECVFWKTGNLITNKWKSLLFDYVEKRKCSKSWLKKENY</sequence>
<dbReference type="SUPFAM" id="SSF53098">
    <property type="entry name" value="Ribonuclease H-like"/>
    <property type="match status" value="1"/>
</dbReference>
<comment type="caution">
    <text evidence="2">The sequence shown here is derived from an EMBL/GenBank/DDBJ whole genome shotgun (WGS) entry which is preliminary data.</text>
</comment>
<dbReference type="AlphaFoldDB" id="A0A9Q3JSV7"/>
<evidence type="ECO:0000313" key="3">
    <source>
        <dbReference type="Proteomes" id="UP000765509"/>
    </source>
</evidence>